<evidence type="ECO:0000313" key="2">
    <source>
        <dbReference type="EMBL" id="CAB5228139.1"/>
    </source>
</evidence>
<protein>
    <submittedName>
        <fullName evidence="1">Uncharacterized protein</fullName>
    </submittedName>
</protein>
<sequence length="47" mass="5601">MLEKQEMAFDFVLDSLSLLSPGQLDFIQHQIRNMLQELDLETEKSRY</sequence>
<name>A0A6J5SDW3_9CAUD</name>
<organism evidence="1">
    <name type="scientific">uncultured Caudovirales phage</name>
    <dbReference type="NCBI Taxonomy" id="2100421"/>
    <lineage>
        <taxon>Viruses</taxon>
        <taxon>Duplodnaviria</taxon>
        <taxon>Heunggongvirae</taxon>
        <taxon>Uroviricota</taxon>
        <taxon>Caudoviricetes</taxon>
        <taxon>Peduoviridae</taxon>
        <taxon>Maltschvirus</taxon>
        <taxon>Maltschvirus maltsch</taxon>
    </lineage>
</organism>
<gene>
    <name evidence="1" type="ORF">UFOVP1437_31</name>
    <name evidence="2" type="ORF">UFOVP1531_33</name>
</gene>
<dbReference type="EMBL" id="LR797382">
    <property type="protein sequence ID" value="CAB4212371.1"/>
    <property type="molecule type" value="Genomic_DNA"/>
</dbReference>
<accession>A0A6J5SDW3</accession>
<reference evidence="1" key="1">
    <citation type="submission" date="2020-05" db="EMBL/GenBank/DDBJ databases">
        <authorList>
            <person name="Chiriac C."/>
            <person name="Salcher M."/>
            <person name="Ghai R."/>
            <person name="Kavagutti S V."/>
        </authorList>
    </citation>
    <scope>NUCLEOTIDE SEQUENCE</scope>
</reference>
<evidence type="ECO:0000313" key="1">
    <source>
        <dbReference type="EMBL" id="CAB4212371.1"/>
    </source>
</evidence>
<dbReference type="EMBL" id="LR798383">
    <property type="protein sequence ID" value="CAB5228139.1"/>
    <property type="molecule type" value="Genomic_DNA"/>
</dbReference>
<proteinExistence type="predicted"/>